<dbReference type="EMBL" id="JBJKFK010004490">
    <property type="protein sequence ID" value="KAL3308949.1"/>
    <property type="molecule type" value="Genomic_DNA"/>
</dbReference>
<sequence length="487" mass="54725">MFGGPISEEDLEDPTLFGEFAGSNSPSMNRQAQEAKGDYLNAKSLQVSGSRRGSFRSSFRRNHAYKHSMEGSEGQSESAQHGNTLVPPAQLSPKMNLKADTNLQDVQVSVPPIKSPKQLDPAGGPDNLPQVVNTLPNLTIEVPPLVATSDQQQINEICPLDPVKQEQMRKLLERGVRDVTDRQRRNQQPKENFLPPKRDFDQMSLDQARMQSLANDTRFDQTKAGISASRHTLNLGAELAGTESRYEQLQLLNKKLGEVIGKFTQFAFQHPHSQYLMLDEIDEPVPDQKMAQCKRGTEETANERRRTLPNIMTEPPIKVFNPGLLIHHEMDAEEVAKVNSFTPDDTYIIEDGLRKRLHIDKPRSIHQDSDSPTPRIASSKYPNAIPGVPPPSYQAHETAKRITLGHEEKMLPGVHIEEFNRGLMRESSMPDIAGTLDTAANRNMSVKLVGISREEVSKMSQARRQELLEESKWRSRNEIVIRLADIK</sequence>
<protein>
    <submittedName>
        <fullName evidence="2">Junctophilin-1</fullName>
    </submittedName>
</protein>
<reference evidence="2 3" key="1">
    <citation type="submission" date="2024-11" db="EMBL/GenBank/DDBJ databases">
        <title>Adaptive evolution of stress response genes in parasites aligns with host niche diversity.</title>
        <authorList>
            <person name="Hahn C."/>
            <person name="Resl P."/>
        </authorList>
    </citation>
    <scope>NUCLEOTIDE SEQUENCE [LARGE SCALE GENOMIC DNA]</scope>
    <source>
        <strain evidence="2">EGGRZ-B1_66</strain>
        <tissue evidence="2">Body</tissue>
    </source>
</reference>
<dbReference type="Proteomes" id="UP001626550">
    <property type="component" value="Unassembled WGS sequence"/>
</dbReference>
<feature type="compositionally biased region" description="Polar residues" evidence="1">
    <location>
        <begin position="22"/>
        <end position="32"/>
    </location>
</feature>
<comment type="caution">
    <text evidence="2">The sequence shown here is derived from an EMBL/GenBank/DDBJ whole genome shotgun (WGS) entry which is preliminary data.</text>
</comment>
<feature type="compositionally biased region" description="Basic and acidic residues" evidence="1">
    <location>
        <begin position="174"/>
        <end position="184"/>
    </location>
</feature>
<accession>A0ABD2PNW5</accession>
<evidence type="ECO:0000256" key="1">
    <source>
        <dbReference type="SAM" id="MobiDB-lite"/>
    </source>
</evidence>
<proteinExistence type="predicted"/>
<evidence type="ECO:0000313" key="2">
    <source>
        <dbReference type="EMBL" id="KAL3308949.1"/>
    </source>
</evidence>
<feature type="non-terminal residue" evidence="2">
    <location>
        <position position="487"/>
    </location>
</feature>
<evidence type="ECO:0000313" key="3">
    <source>
        <dbReference type="Proteomes" id="UP001626550"/>
    </source>
</evidence>
<organism evidence="2 3">
    <name type="scientific">Cichlidogyrus casuarinus</name>
    <dbReference type="NCBI Taxonomy" id="1844966"/>
    <lineage>
        <taxon>Eukaryota</taxon>
        <taxon>Metazoa</taxon>
        <taxon>Spiralia</taxon>
        <taxon>Lophotrochozoa</taxon>
        <taxon>Platyhelminthes</taxon>
        <taxon>Monogenea</taxon>
        <taxon>Monopisthocotylea</taxon>
        <taxon>Dactylogyridea</taxon>
        <taxon>Ancyrocephalidae</taxon>
        <taxon>Cichlidogyrus</taxon>
    </lineage>
</organism>
<gene>
    <name evidence="2" type="primary">JPH1_3</name>
    <name evidence="2" type="ORF">Ciccas_012512</name>
</gene>
<feature type="region of interest" description="Disordered" evidence="1">
    <location>
        <begin position="1"/>
        <end position="35"/>
    </location>
</feature>
<feature type="region of interest" description="Disordered" evidence="1">
    <location>
        <begin position="174"/>
        <end position="200"/>
    </location>
</feature>
<dbReference type="AlphaFoldDB" id="A0ABD2PNW5"/>
<feature type="compositionally biased region" description="Polar residues" evidence="1">
    <location>
        <begin position="73"/>
        <end position="83"/>
    </location>
</feature>
<feature type="region of interest" description="Disordered" evidence="1">
    <location>
        <begin position="66"/>
        <end position="87"/>
    </location>
</feature>
<feature type="region of interest" description="Disordered" evidence="1">
    <location>
        <begin position="361"/>
        <end position="392"/>
    </location>
</feature>
<name>A0ABD2PNW5_9PLAT</name>
<keyword evidence="3" id="KW-1185">Reference proteome</keyword>